<keyword evidence="1" id="KW-0812">Transmembrane</keyword>
<keyword evidence="1" id="KW-1133">Transmembrane helix</keyword>
<organism evidence="2 3">
    <name type="scientific">Aphis glycines</name>
    <name type="common">Soybean aphid</name>
    <dbReference type="NCBI Taxonomy" id="307491"/>
    <lineage>
        <taxon>Eukaryota</taxon>
        <taxon>Metazoa</taxon>
        <taxon>Ecdysozoa</taxon>
        <taxon>Arthropoda</taxon>
        <taxon>Hexapoda</taxon>
        <taxon>Insecta</taxon>
        <taxon>Pterygota</taxon>
        <taxon>Neoptera</taxon>
        <taxon>Paraneoptera</taxon>
        <taxon>Hemiptera</taxon>
        <taxon>Sternorrhyncha</taxon>
        <taxon>Aphidomorpha</taxon>
        <taxon>Aphidoidea</taxon>
        <taxon>Aphididae</taxon>
        <taxon>Aphidini</taxon>
        <taxon>Aphis</taxon>
        <taxon>Aphis</taxon>
    </lineage>
</organism>
<evidence type="ECO:0000313" key="3">
    <source>
        <dbReference type="Proteomes" id="UP000475862"/>
    </source>
</evidence>
<sequence length="195" mass="22743">MKEQALVGQFGSKPLRRTSINRATSSKNLYVSKVKKWAHNIKCPHMLYKNYEKSSKILKYEKMINKEIKKLRMQNTINCISKSMLHIIILLYVIVFFFFGETTVREFMPPTQNSTTYLSPAYCEKIIEVSKRRTVGFECGNYTVWRWYQESRLRFAQHNCILTTVVGRCPTAALVAAAGAVMVKLMHYSEKIYFN</sequence>
<gene>
    <name evidence="2" type="ORF">AGLY_004020</name>
</gene>
<comment type="caution">
    <text evidence="2">The sequence shown here is derived from an EMBL/GenBank/DDBJ whole genome shotgun (WGS) entry which is preliminary data.</text>
</comment>
<accession>A0A6G0TX18</accession>
<evidence type="ECO:0000313" key="2">
    <source>
        <dbReference type="EMBL" id="KAE9540775.1"/>
    </source>
</evidence>
<keyword evidence="3" id="KW-1185">Reference proteome</keyword>
<protein>
    <submittedName>
        <fullName evidence="2">Uncharacterized protein</fullName>
    </submittedName>
</protein>
<reference evidence="2 3" key="1">
    <citation type="submission" date="2019-08" db="EMBL/GenBank/DDBJ databases">
        <title>The genome of the soybean aphid Biotype 1, its phylome, world population structure and adaptation to the North American continent.</title>
        <authorList>
            <person name="Giordano R."/>
            <person name="Donthu R.K."/>
            <person name="Hernandez A.G."/>
            <person name="Wright C.L."/>
            <person name="Zimin A.V."/>
        </authorList>
    </citation>
    <scope>NUCLEOTIDE SEQUENCE [LARGE SCALE GENOMIC DNA]</scope>
    <source>
        <tissue evidence="2">Whole aphids</tissue>
    </source>
</reference>
<keyword evidence="1" id="KW-0472">Membrane</keyword>
<dbReference type="EMBL" id="VYZN01000013">
    <property type="protein sequence ID" value="KAE9540775.1"/>
    <property type="molecule type" value="Genomic_DNA"/>
</dbReference>
<evidence type="ECO:0000256" key="1">
    <source>
        <dbReference type="SAM" id="Phobius"/>
    </source>
</evidence>
<feature type="transmembrane region" description="Helical" evidence="1">
    <location>
        <begin position="79"/>
        <end position="99"/>
    </location>
</feature>
<dbReference type="AlphaFoldDB" id="A0A6G0TX18"/>
<dbReference type="Proteomes" id="UP000475862">
    <property type="component" value="Unassembled WGS sequence"/>
</dbReference>
<name>A0A6G0TX18_APHGL</name>
<proteinExistence type="predicted"/>